<evidence type="ECO:0000313" key="4">
    <source>
        <dbReference type="Proteomes" id="UP000050864"/>
    </source>
</evidence>
<dbReference type="PANTHER" id="PTHR48090:SF6">
    <property type="entry name" value="SLR5056 PROTEIN"/>
    <property type="match status" value="1"/>
</dbReference>
<keyword evidence="1" id="KW-0812">Transmembrane</keyword>
<proteinExistence type="predicted"/>
<keyword evidence="1" id="KW-1133">Transmembrane helix</keyword>
<dbReference type="InterPro" id="IPR029044">
    <property type="entry name" value="Nucleotide-diphossugar_trans"/>
</dbReference>
<dbReference type="Pfam" id="PF00535">
    <property type="entry name" value="Glycos_transf_2"/>
    <property type="match status" value="1"/>
</dbReference>
<keyword evidence="3" id="KW-0808">Transferase</keyword>
<sequence length="332" mass="36728">MWKTGVAVVIPCYKVTRHILPLLAEFGPSVERIYCVDDCCPDGSGELIERSCQDPRVIVVRNPVNLGVGGAVLHGYRRATEDGATVIVKVDGDGQMDPSLIDLFVAPILAGDADYTKGNRFFDLNEIKSMPLLRRLGNLGLSFMTKASTGYWNIFDPTNGYTAIHAEVARRLPQKSISTRYFFESDILFRLNILRAVVMDIPMDARYGDEVSGLKVSSIVGEFFVKHLRNVLKRIVYNYYLRDMTLASIELVMSLLLLVFGTVFGAYHWIHSAQGGVGTPVGTIMLAVLPLMAGLQLLLAFLAYDTSAVPKQTLHRRLLRHGKVAPARRAGP</sequence>
<dbReference type="RefSeq" id="WP_057631710.1">
    <property type="nucleotide sequence ID" value="NZ_LDJI01000003.1"/>
</dbReference>
<protein>
    <submittedName>
        <fullName evidence="3">Glycosyl transferase family 2</fullName>
    </submittedName>
</protein>
<dbReference type="AlphaFoldDB" id="A0A0R0C9G7"/>
<dbReference type="GO" id="GO:0016740">
    <property type="term" value="F:transferase activity"/>
    <property type="evidence" value="ECO:0007669"/>
    <property type="project" value="UniProtKB-KW"/>
</dbReference>
<dbReference type="STRING" id="405444.ABB26_01015"/>
<dbReference type="InterPro" id="IPR001173">
    <property type="entry name" value="Glyco_trans_2-like"/>
</dbReference>
<gene>
    <name evidence="3" type="ORF">ABB26_01015</name>
</gene>
<organism evidence="3 4">
    <name type="scientific">Stenotrophomonas humi</name>
    <dbReference type="NCBI Taxonomy" id="405444"/>
    <lineage>
        <taxon>Bacteria</taxon>
        <taxon>Pseudomonadati</taxon>
        <taxon>Pseudomonadota</taxon>
        <taxon>Gammaproteobacteria</taxon>
        <taxon>Lysobacterales</taxon>
        <taxon>Lysobacteraceae</taxon>
        <taxon>Stenotrophomonas</taxon>
    </lineage>
</organism>
<dbReference type="PANTHER" id="PTHR48090">
    <property type="entry name" value="UNDECAPRENYL-PHOSPHATE 4-DEOXY-4-FORMAMIDO-L-ARABINOSE TRANSFERASE-RELATED"/>
    <property type="match status" value="1"/>
</dbReference>
<dbReference type="Proteomes" id="UP000050864">
    <property type="component" value="Unassembled WGS sequence"/>
</dbReference>
<feature type="domain" description="Glycosyltransferase 2-like" evidence="2">
    <location>
        <begin position="8"/>
        <end position="170"/>
    </location>
</feature>
<name>A0A0R0C9G7_9GAMM</name>
<evidence type="ECO:0000313" key="3">
    <source>
        <dbReference type="EMBL" id="KRG66249.1"/>
    </source>
</evidence>
<dbReference type="InterPro" id="IPR050256">
    <property type="entry name" value="Glycosyltransferase_2"/>
</dbReference>
<dbReference type="Gene3D" id="3.90.550.10">
    <property type="entry name" value="Spore Coat Polysaccharide Biosynthesis Protein SpsA, Chain A"/>
    <property type="match status" value="1"/>
</dbReference>
<feature type="transmembrane region" description="Helical" evidence="1">
    <location>
        <begin position="251"/>
        <end position="270"/>
    </location>
</feature>
<reference evidence="3 4" key="1">
    <citation type="submission" date="2015-05" db="EMBL/GenBank/DDBJ databases">
        <title>Genome sequencing and analysis of members of genus Stenotrophomonas.</title>
        <authorList>
            <person name="Patil P.P."/>
            <person name="Midha S."/>
            <person name="Patil P.B."/>
        </authorList>
    </citation>
    <scope>NUCLEOTIDE SEQUENCE [LARGE SCALE GENOMIC DNA]</scope>
    <source>
        <strain evidence="3 4">DSM 18929</strain>
    </source>
</reference>
<evidence type="ECO:0000256" key="1">
    <source>
        <dbReference type="SAM" id="Phobius"/>
    </source>
</evidence>
<dbReference type="SUPFAM" id="SSF53448">
    <property type="entry name" value="Nucleotide-diphospho-sugar transferases"/>
    <property type="match status" value="1"/>
</dbReference>
<comment type="caution">
    <text evidence="3">The sequence shown here is derived from an EMBL/GenBank/DDBJ whole genome shotgun (WGS) entry which is preliminary data.</text>
</comment>
<evidence type="ECO:0000259" key="2">
    <source>
        <dbReference type="Pfam" id="PF00535"/>
    </source>
</evidence>
<dbReference type="PATRIC" id="fig|405444.3.peg.2333"/>
<keyword evidence="4" id="KW-1185">Reference proteome</keyword>
<feature type="transmembrane region" description="Helical" evidence="1">
    <location>
        <begin position="282"/>
        <end position="304"/>
    </location>
</feature>
<dbReference type="EMBL" id="LDJI01000003">
    <property type="protein sequence ID" value="KRG66249.1"/>
    <property type="molecule type" value="Genomic_DNA"/>
</dbReference>
<dbReference type="OrthoDB" id="9808633at2"/>
<keyword evidence="1" id="KW-0472">Membrane</keyword>
<dbReference type="CDD" id="cd04179">
    <property type="entry name" value="DPM_DPG-synthase_like"/>
    <property type="match status" value="1"/>
</dbReference>
<accession>A0A0R0C9G7</accession>